<dbReference type="EMBL" id="CP009249">
    <property type="protein sequence ID" value="APT92930.1"/>
    <property type="molecule type" value="Genomic_DNA"/>
</dbReference>
<evidence type="ECO:0000313" key="2">
    <source>
        <dbReference type="EMBL" id="APT92930.1"/>
    </source>
</evidence>
<name>A0A1L7D487_9CORY</name>
<organism evidence="2 3">
    <name type="scientific">Corynebacterium phocae</name>
    <dbReference type="NCBI Taxonomy" id="161895"/>
    <lineage>
        <taxon>Bacteria</taxon>
        <taxon>Bacillati</taxon>
        <taxon>Actinomycetota</taxon>
        <taxon>Actinomycetes</taxon>
        <taxon>Mycobacteriales</taxon>
        <taxon>Corynebacteriaceae</taxon>
        <taxon>Corynebacterium</taxon>
    </lineage>
</organism>
<evidence type="ECO:0000313" key="3">
    <source>
        <dbReference type="Proteomes" id="UP000185491"/>
    </source>
</evidence>
<dbReference type="Proteomes" id="UP000185491">
    <property type="component" value="Chromosome"/>
</dbReference>
<dbReference type="KEGG" id="cpho:CPHO_08565"/>
<accession>A0A1L7D487</accession>
<reference evidence="2 3" key="1">
    <citation type="submission" date="2014-08" db="EMBL/GenBank/DDBJ databases">
        <title>Complete genome sequence of Corynebacterium phocae M408/89/1(T)(=DSM 44612(T)), isolated from the common seal (Phoca vitulina).</title>
        <authorList>
            <person name="Ruckert C."/>
            <person name="Albersmeier A."/>
            <person name="Winkler A."/>
            <person name="Kalinowski J."/>
        </authorList>
    </citation>
    <scope>NUCLEOTIDE SEQUENCE [LARGE SCALE GENOMIC DNA]</scope>
    <source>
        <strain evidence="2 3">M408/89/1</strain>
    </source>
</reference>
<keyword evidence="1" id="KW-0812">Transmembrane</keyword>
<keyword evidence="1" id="KW-0472">Membrane</keyword>
<feature type="transmembrane region" description="Helical" evidence="1">
    <location>
        <begin position="20"/>
        <end position="43"/>
    </location>
</feature>
<keyword evidence="1" id="KW-1133">Transmembrane helix</keyword>
<sequence length="208" mass="21871">MSNKFNLREISEKKEGCGRVALMVLAGMIVLLLLLVAGCNAIFSDDDDEGTTVVVSTTAVTEDKTHVEEHPKVVTETVEVTATETTTANNAAPAHGNAPAASANQPDLETWAKEAIGGSADESYATIAGKAGSPAWAFSIADVIFDENGNIAVRTQLNADSDKDVAEEIAKLFAEAFSHDNRPADAHNVTQIVVQDGAGEMITQESVN</sequence>
<evidence type="ECO:0000256" key="1">
    <source>
        <dbReference type="SAM" id="Phobius"/>
    </source>
</evidence>
<dbReference type="RefSeq" id="WP_075734948.1">
    <property type="nucleotide sequence ID" value="NZ_CP009249.1"/>
</dbReference>
<keyword evidence="3" id="KW-1185">Reference proteome</keyword>
<gene>
    <name evidence="2" type="ORF">CPHO_08565</name>
</gene>
<dbReference type="AlphaFoldDB" id="A0A1L7D487"/>
<protein>
    <submittedName>
        <fullName evidence="2">Uncharacterized protein</fullName>
    </submittedName>
</protein>
<proteinExistence type="predicted"/>